<dbReference type="InterPro" id="IPR036388">
    <property type="entry name" value="WH-like_DNA-bd_sf"/>
</dbReference>
<dbReference type="OrthoDB" id="66249at2"/>
<dbReference type="Pfam" id="PF01037">
    <property type="entry name" value="AsnC_trans_reg"/>
    <property type="match status" value="1"/>
</dbReference>
<keyword evidence="6" id="KW-1185">Reference proteome</keyword>
<evidence type="ECO:0000256" key="1">
    <source>
        <dbReference type="ARBA" id="ARBA00023015"/>
    </source>
</evidence>
<organism evidence="5 6">
    <name type="scientific">Eubacterium coprostanoligenes</name>
    <dbReference type="NCBI Taxonomy" id="290054"/>
    <lineage>
        <taxon>Bacteria</taxon>
        <taxon>Bacillati</taxon>
        <taxon>Bacillota</taxon>
        <taxon>Clostridia</taxon>
        <taxon>Eubacteriales</taxon>
        <taxon>Eubacteriaceae</taxon>
        <taxon>Eubacterium</taxon>
    </lineage>
</organism>
<evidence type="ECO:0000259" key="4">
    <source>
        <dbReference type="PROSITE" id="PS50956"/>
    </source>
</evidence>
<dbReference type="GO" id="GO:0043565">
    <property type="term" value="F:sequence-specific DNA binding"/>
    <property type="evidence" value="ECO:0007669"/>
    <property type="project" value="InterPro"/>
</dbReference>
<dbReference type="PANTHER" id="PTHR30154:SF34">
    <property type="entry name" value="TRANSCRIPTIONAL REGULATOR AZLB"/>
    <property type="match status" value="1"/>
</dbReference>
<dbReference type="SMART" id="SM00344">
    <property type="entry name" value="HTH_ASNC"/>
    <property type="match status" value="1"/>
</dbReference>
<dbReference type="InterPro" id="IPR019887">
    <property type="entry name" value="Tscrpt_reg_AsnC/Lrp_C"/>
</dbReference>
<sequence length="159" mass="18031">MDRLLYLLETNPRLTNEELAVMLGVSEDEVREQIRIYEESGVIKGYRAIIDKDKVNAKSCTALIEIKVQPKFGHGFDEVAQRIANLEEVESIYLMSGGYDLCCIVQNKSFEEVAMFVVKRLSPLEDVVSTTTNFILKKYKEQGISFAEPTKDDRGTISL</sequence>
<dbReference type="Proteomes" id="UP000190657">
    <property type="component" value="Unassembled WGS sequence"/>
</dbReference>
<dbReference type="SUPFAM" id="SSF46785">
    <property type="entry name" value="Winged helix' DNA-binding domain"/>
    <property type="match status" value="1"/>
</dbReference>
<dbReference type="PANTHER" id="PTHR30154">
    <property type="entry name" value="LEUCINE-RESPONSIVE REGULATORY PROTEIN"/>
    <property type="match status" value="1"/>
</dbReference>
<dbReference type="Pfam" id="PF13412">
    <property type="entry name" value="HTH_24"/>
    <property type="match status" value="1"/>
</dbReference>
<keyword evidence="2 5" id="KW-0238">DNA-binding</keyword>
<keyword evidence="1" id="KW-0805">Transcription regulation</keyword>
<dbReference type="STRING" id="290054.SAMN02745114_00993"/>
<dbReference type="InterPro" id="IPR000485">
    <property type="entry name" value="AsnC-type_HTH_dom"/>
</dbReference>
<dbReference type="Gene3D" id="1.10.10.10">
    <property type="entry name" value="Winged helix-like DNA-binding domain superfamily/Winged helix DNA-binding domain"/>
    <property type="match status" value="1"/>
</dbReference>
<dbReference type="SUPFAM" id="SSF54909">
    <property type="entry name" value="Dimeric alpha+beta barrel"/>
    <property type="match status" value="1"/>
</dbReference>
<evidence type="ECO:0000256" key="2">
    <source>
        <dbReference type="ARBA" id="ARBA00023125"/>
    </source>
</evidence>
<keyword evidence="3" id="KW-0804">Transcription</keyword>
<dbReference type="PROSITE" id="PS50956">
    <property type="entry name" value="HTH_ASNC_2"/>
    <property type="match status" value="1"/>
</dbReference>
<dbReference type="GO" id="GO:0005829">
    <property type="term" value="C:cytosol"/>
    <property type="evidence" value="ECO:0007669"/>
    <property type="project" value="TreeGrafter"/>
</dbReference>
<name>A0A1T4LSS5_9FIRM</name>
<dbReference type="InterPro" id="IPR036390">
    <property type="entry name" value="WH_DNA-bd_sf"/>
</dbReference>
<dbReference type="AlphaFoldDB" id="A0A1T4LSS5"/>
<evidence type="ECO:0000313" key="6">
    <source>
        <dbReference type="Proteomes" id="UP000190657"/>
    </source>
</evidence>
<dbReference type="GO" id="GO:0043200">
    <property type="term" value="P:response to amino acid"/>
    <property type="evidence" value="ECO:0007669"/>
    <property type="project" value="TreeGrafter"/>
</dbReference>
<gene>
    <name evidence="5" type="ORF">SAMN02745114_00993</name>
</gene>
<dbReference type="InterPro" id="IPR019888">
    <property type="entry name" value="Tscrpt_reg_AsnC-like"/>
</dbReference>
<proteinExistence type="predicted"/>
<evidence type="ECO:0000256" key="3">
    <source>
        <dbReference type="ARBA" id="ARBA00023163"/>
    </source>
</evidence>
<evidence type="ECO:0000313" key="5">
    <source>
        <dbReference type="EMBL" id="SJZ57514.1"/>
    </source>
</evidence>
<dbReference type="Gene3D" id="3.30.70.920">
    <property type="match status" value="1"/>
</dbReference>
<reference evidence="5 6" key="1">
    <citation type="submission" date="2017-02" db="EMBL/GenBank/DDBJ databases">
        <authorList>
            <person name="Peterson S.W."/>
        </authorList>
    </citation>
    <scope>NUCLEOTIDE SEQUENCE [LARGE SCALE GENOMIC DNA]</scope>
    <source>
        <strain evidence="5 6">ATCC 51222</strain>
    </source>
</reference>
<dbReference type="EMBL" id="FUWW01000009">
    <property type="protein sequence ID" value="SJZ57514.1"/>
    <property type="molecule type" value="Genomic_DNA"/>
</dbReference>
<feature type="domain" description="HTH asnC-type" evidence="4">
    <location>
        <begin position="1"/>
        <end position="77"/>
    </location>
</feature>
<dbReference type="InterPro" id="IPR011008">
    <property type="entry name" value="Dimeric_a/b-barrel"/>
</dbReference>
<dbReference type="RefSeq" id="WP_078768475.1">
    <property type="nucleotide sequence ID" value="NZ_FUWW01000009.1"/>
</dbReference>
<protein>
    <submittedName>
        <fullName evidence="5">DNA-binding transcriptional regulator, Lrp family</fullName>
    </submittedName>
</protein>
<accession>A0A1T4LSS5</accession>